<dbReference type="InterPro" id="IPR028974">
    <property type="entry name" value="TSP_type-3_rpt"/>
</dbReference>
<name>A0A0N0ZWC0_CHRID</name>
<organism evidence="3 4">
    <name type="scientific">Chryseobacterium indologenes</name>
    <name type="common">Flavobacterium indologenes</name>
    <dbReference type="NCBI Taxonomy" id="253"/>
    <lineage>
        <taxon>Bacteria</taxon>
        <taxon>Pseudomonadati</taxon>
        <taxon>Bacteroidota</taxon>
        <taxon>Flavobacteriia</taxon>
        <taxon>Flavobacteriales</taxon>
        <taxon>Weeksellaceae</taxon>
        <taxon>Chryseobacterium group</taxon>
        <taxon>Chryseobacterium</taxon>
    </lineage>
</organism>
<dbReference type="PATRIC" id="fig|253.9.peg.3337"/>
<proteinExistence type="predicted"/>
<comment type="caution">
    <text evidence="3">The sequence shown here is derived from an EMBL/GenBank/DDBJ whole genome shotgun (WGS) entry which is preliminary data.</text>
</comment>
<feature type="signal peptide" evidence="2">
    <location>
        <begin position="1"/>
        <end position="23"/>
    </location>
</feature>
<dbReference type="Gene3D" id="2.60.120.260">
    <property type="entry name" value="Galactose-binding domain-like"/>
    <property type="match status" value="1"/>
</dbReference>
<gene>
    <name evidence="3" type="ORF">AOB46_07980</name>
</gene>
<feature type="compositionally biased region" description="Polar residues" evidence="1">
    <location>
        <begin position="314"/>
        <end position="333"/>
    </location>
</feature>
<evidence type="ECO:0000256" key="1">
    <source>
        <dbReference type="SAM" id="MobiDB-lite"/>
    </source>
</evidence>
<reference evidence="4" key="2">
    <citation type="submission" date="2015-09" db="EMBL/GenBank/DDBJ databases">
        <title>Draft genome sequence of a multidrug-resistant Chryseobacterium indologenes isolate from Malaysia.</title>
        <authorList>
            <person name="Yu C.Y."/>
            <person name="Ang G.Y."/>
            <person name="Chan K.-G."/>
        </authorList>
    </citation>
    <scope>NUCLEOTIDE SEQUENCE [LARGE SCALE GENOMIC DNA]</scope>
    <source>
        <strain evidence="4">CI_885</strain>
    </source>
</reference>
<dbReference type="EMBL" id="LJOD01000004">
    <property type="protein sequence ID" value="KPE51589.1"/>
    <property type="molecule type" value="Genomic_DNA"/>
</dbReference>
<dbReference type="AlphaFoldDB" id="A0A0N0ZWC0"/>
<evidence type="ECO:0000256" key="2">
    <source>
        <dbReference type="SAM" id="SignalP"/>
    </source>
</evidence>
<dbReference type="InterPro" id="IPR013783">
    <property type="entry name" value="Ig-like_fold"/>
</dbReference>
<dbReference type="Gene3D" id="2.60.40.10">
    <property type="entry name" value="Immunoglobulins"/>
    <property type="match status" value="1"/>
</dbReference>
<dbReference type="OrthoDB" id="643861at2"/>
<feature type="region of interest" description="Disordered" evidence="1">
    <location>
        <begin position="314"/>
        <end position="336"/>
    </location>
</feature>
<accession>A0A0N0ZWC0</accession>
<sequence length="651" mass="66564">MKKLSILFFFLAAMLLGTVAVKAQDTDGDGVANTVDLDDDNDGILDADEGCGNLVNGEFNGTFGTTSSNRNLAVPPGNGYTFRTGRLNLSGDYAVISNAVPQPHNNPGLWNYNGHTTGTSTDAYLAVNGYTARAVFYGQNVNLTAGITYTYAFWHAAALTTFASSGFNIRIRVSSVSNNTVLATTTTGMRGGTNWLQTSLSFTPTTSGAYKIELLNESTNLSENDFAIDDITFTAPCGTLDTDGDGTPDYLDTDSDNDGCPDAIEGSENVTLAHLNSEGRIAVKADGVTTGTQAQIISTLAGANGVPELVNPNTSNSSGTAGVANNTDGSSDVGQGIGSSTAASTISVTTAPVNRTVCVGANTSFSATATVTGTPTNTDYVWMVSSNSGSTFTNVSSFTFPAGVTHSGSSGTALASGSSTTLTLNSVTAAMSGYIFKVVFSNANNSCGANAQATLTVNANNTATSTAPNQTACVNTAMTNITFTTTGATGIGTATGLPAGVTAAWASNTITISGTPTATGTFNYSIPLTGGCGTVNATGTITVNRCASCYENPGTAAIGSNPSKYGITSLGRAGVDRGNWPMIREGAFTVLESKTKGFVINRIDSPETAISNPQIGMMVFDGDENSGKGCLKININGTSTGWRCFSTESCP</sequence>
<protein>
    <recommendedName>
        <fullName evidence="5">MAM domain-containing protein</fullName>
    </recommendedName>
</protein>
<feature type="chain" id="PRO_5005865254" description="MAM domain-containing protein" evidence="2">
    <location>
        <begin position="24"/>
        <end position="651"/>
    </location>
</feature>
<dbReference type="SUPFAM" id="SSF103647">
    <property type="entry name" value="TSP type-3 repeat"/>
    <property type="match status" value="2"/>
</dbReference>
<evidence type="ECO:0008006" key="5">
    <source>
        <dbReference type="Google" id="ProtNLM"/>
    </source>
</evidence>
<evidence type="ECO:0000313" key="3">
    <source>
        <dbReference type="EMBL" id="KPE51589.1"/>
    </source>
</evidence>
<dbReference type="GO" id="GO:0005509">
    <property type="term" value="F:calcium ion binding"/>
    <property type="evidence" value="ECO:0007669"/>
    <property type="project" value="InterPro"/>
</dbReference>
<reference evidence="3 4" key="1">
    <citation type="journal article" date="2015" name="Genom Data">
        <title>Draft genome sequence of a multidrug-resistant Chryseobacterium indologenes isolate from Malaysia.</title>
        <authorList>
            <person name="Yu C.Y."/>
            <person name="Ang G.Y."/>
            <person name="Cheng H.J."/>
            <person name="Cheong Y.M."/>
            <person name="Yin W.F."/>
            <person name="Chan K.G."/>
        </authorList>
    </citation>
    <scope>NUCLEOTIDE SEQUENCE [LARGE SCALE GENOMIC DNA]</scope>
    <source>
        <strain evidence="3 4">CI_885</strain>
    </source>
</reference>
<evidence type="ECO:0000313" key="4">
    <source>
        <dbReference type="Proteomes" id="UP000037953"/>
    </source>
</evidence>
<dbReference type="RefSeq" id="WP_062698068.1">
    <property type="nucleotide sequence ID" value="NZ_LJOD01000004.1"/>
</dbReference>
<dbReference type="Proteomes" id="UP000037953">
    <property type="component" value="Unassembled WGS sequence"/>
</dbReference>
<keyword evidence="2" id="KW-0732">Signal</keyword>